<name>X1LTG4_9ZZZZ</name>
<dbReference type="Gene3D" id="3.20.20.70">
    <property type="entry name" value="Aldolase class I"/>
    <property type="match status" value="1"/>
</dbReference>
<dbReference type="CDD" id="cd01335">
    <property type="entry name" value="Radical_SAM"/>
    <property type="match status" value="1"/>
</dbReference>
<dbReference type="PANTHER" id="PTHR30352">
    <property type="entry name" value="PYRUVATE FORMATE-LYASE-ACTIVATING ENZYME"/>
    <property type="match status" value="1"/>
</dbReference>
<sequence>MIRAIIKTSLIDWDGKITTVLFYDKCNFLCPFCQNWDLIMNPEKYPVIEWNQIAQDLKKKKGWVDGVVLTGGEPLVYKKNVFELCQKVKDLGFAVKLDT</sequence>
<reference evidence="8" key="1">
    <citation type="journal article" date="2014" name="Front. Microbiol.">
        <title>High frequency of phylogenetically diverse reductive dehalogenase-homologous genes in deep subseafloor sedimentary metagenomes.</title>
        <authorList>
            <person name="Kawai M."/>
            <person name="Futagami T."/>
            <person name="Toyoda A."/>
            <person name="Takaki Y."/>
            <person name="Nishi S."/>
            <person name="Hori S."/>
            <person name="Arai W."/>
            <person name="Tsubouchi T."/>
            <person name="Morono Y."/>
            <person name="Uchiyama I."/>
            <person name="Ito T."/>
            <person name="Fujiyama A."/>
            <person name="Inagaki F."/>
            <person name="Takami H."/>
        </authorList>
    </citation>
    <scope>NUCLEOTIDE SEQUENCE</scope>
    <source>
        <strain evidence="8">Expedition CK06-06</strain>
    </source>
</reference>
<evidence type="ECO:0000313" key="8">
    <source>
        <dbReference type="EMBL" id="GAI05700.1"/>
    </source>
</evidence>
<dbReference type="InterPro" id="IPR013785">
    <property type="entry name" value="Aldolase_TIM"/>
</dbReference>
<dbReference type="InterPro" id="IPR058240">
    <property type="entry name" value="rSAM_sf"/>
</dbReference>
<keyword evidence="6" id="KW-0411">Iron-sulfur</keyword>
<accession>X1LTG4</accession>
<feature type="domain" description="Radical SAM core" evidence="7">
    <location>
        <begin position="12"/>
        <end position="99"/>
    </location>
</feature>
<comment type="cofactor">
    <cofactor evidence="1">
        <name>[4Fe-4S] cluster</name>
        <dbReference type="ChEBI" id="CHEBI:49883"/>
    </cofactor>
</comment>
<evidence type="ECO:0000256" key="2">
    <source>
        <dbReference type="ARBA" id="ARBA00022485"/>
    </source>
</evidence>
<feature type="non-terminal residue" evidence="8">
    <location>
        <position position="99"/>
    </location>
</feature>
<dbReference type="PROSITE" id="PS51918">
    <property type="entry name" value="RADICAL_SAM"/>
    <property type="match status" value="1"/>
</dbReference>
<evidence type="ECO:0000256" key="6">
    <source>
        <dbReference type="ARBA" id="ARBA00023014"/>
    </source>
</evidence>
<dbReference type="SFLD" id="SFLDS00029">
    <property type="entry name" value="Radical_SAM"/>
    <property type="match status" value="1"/>
</dbReference>
<evidence type="ECO:0000256" key="4">
    <source>
        <dbReference type="ARBA" id="ARBA00022723"/>
    </source>
</evidence>
<gene>
    <name evidence="8" type="ORF">S06H3_08051</name>
</gene>
<dbReference type="GO" id="GO:0051539">
    <property type="term" value="F:4 iron, 4 sulfur cluster binding"/>
    <property type="evidence" value="ECO:0007669"/>
    <property type="project" value="UniProtKB-KW"/>
</dbReference>
<dbReference type="PANTHER" id="PTHR30352:SF5">
    <property type="entry name" value="PYRUVATE FORMATE-LYASE 1-ACTIVATING ENZYME"/>
    <property type="match status" value="1"/>
</dbReference>
<keyword evidence="2" id="KW-0004">4Fe-4S</keyword>
<dbReference type="EMBL" id="BARV01003344">
    <property type="protein sequence ID" value="GAI05700.1"/>
    <property type="molecule type" value="Genomic_DNA"/>
</dbReference>
<protein>
    <recommendedName>
        <fullName evidence="7">Radical SAM core domain-containing protein</fullName>
    </recommendedName>
</protein>
<evidence type="ECO:0000256" key="1">
    <source>
        <dbReference type="ARBA" id="ARBA00001966"/>
    </source>
</evidence>
<dbReference type="Pfam" id="PF04055">
    <property type="entry name" value="Radical_SAM"/>
    <property type="match status" value="1"/>
</dbReference>
<comment type="caution">
    <text evidence="8">The sequence shown here is derived from an EMBL/GenBank/DDBJ whole genome shotgun (WGS) entry which is preliminary data.</text>
</comment>
<dbReference type="InterPro" id="IPR007197">
    <property type="entry name" value="rSAM"/>
</dbReference>
<dbReference type="AlphaFoldDB" id="X1LTG4"/>
<dbReference type="GO" id="GO:0003824">
    <property type="term" value="F:catalytic activity"/>
    <property type="evidence" value="ECO:0007669"/>
    <property type="project" value="InterPro"/>
</dbReference>
<dbReference type="SUPFAM" id="SSF102114">
    <property type="entry name" value="Radical SAM enzymes"/>
    <property type="match status" value="1"/>
</dbReference>
<keyword evidence="4" id="KW-0479">Metal-binding</keyword>
<dbReference type="InterPro" id="IPR034457">
    <property type="entry name" value="Organic_radical-activating"/>
</dbReference>
<keyword evidence="3" id="KW-0949">S-adenosyl-L-methionine</keyword>
<organism evidence="8">
    <name type="scientific">marine sediment metagenome</name>
    <dbReference type="NCBI Taxonomy" id="412755"/>
    <lineage>
        <taxon>unclassified sequences</taxon>
        <taxon>metagenomes</taxon>
        <taxon>ecological metagenomes</taxon>
    </lineage>
</organism>
<proteinExistence type="predicted"/>
<evidence type="ECO:0000259" key="7">
    <source>
        <dbReference type="PROSITE" id="PS51918"/>
    </source>
</evidence>
<dbReference type="GO" id="GO:0046872">
    <property type="term" value="F:metal ion binding"/>
    <property type="evidence" value="ECO:0007669"/>
    <property type="project" value="UniProtKB-KW"/>
</dbReference>
<keyword evidence="5" id="KW-0408">Iron</keyword>
<evidence type="ECO:0000256" key="3">
    <source>
        <dbReference type="ARBA" id="ARBA00022691"/>
    </source>
</evidence>
<evidence type="ECO:0000256" key="5">
    <source>
        <dbReference type="ARBA" id="ARBA00023004"/>
    </source>
</evidence>